<feature type="region of interest" description="Disordered" evidence="1">
    <location>
        <begin position="1"/>
        <end position="78"/>
    </location>
</feature>
<dbReference type="STRING" id="1454373.ACMU_13020"/>
<name>A0A037ZHJ3_9RHOB</name>
<dbReference type="AlphaFoldDB" id="A0A037ZHJ3"/>
<accession>A0A037ZHJ3</accession>
<dbReference type="Proteomes" id="UP000026249">
    <property type="component" value="Unassembled WGS sequence"/>
</dbReference>
<evidence type="ECO:0000313" key="2">
    <source>
        <dbReference type="EMBL" id="KAJ55608.1"/>
    </source>
</evidence>
<sequence length="78" mass="8964">MLLPRFCHNSVKPFLIRPSTHNEGAKRQGAKQERNMQDDKKPDPKAAEKQPSEQRHRAQSPTPSKEDGDYTYSDWASI</sequence>
<protein>
    <submittedName>
        <fullName evidence="2">Uncharacterized protein</fullName>
    </submittedName>
</protein>
<feature type="compositionally biased region" description="Basic and acidic residues" evidence="1">
    <location>
        <begin position="23"/>
        <end position="56"/>
    </location>
</feature>
<organism evidence="2 3">
    <name type="scientific">Actibacterium mucosum KCTC 23349</name>
    <dbReference type="NCBI Taxonomy" id="1454373"/>
    <lineage>
        <taxon>Bacteria</taxon>
        <taxon>Pseudomonadati</taxon>
        <taxon>Pseudomonadota</taxon>
        <taxon>Alphaproteobacteria</taxon>
        <taxon>Rhodobacterales</taxon>
        <taxon>Roseobacteraceae</taxon>
        <taxon>Actibacterium</taxon>
    </lineage>
</organism>
<gene>
    <name evidence="2" type="ORF">ACMU_13020</name>
</gene>
<proteinExistence type="predicted"/>
<evidence type="ECO:0000313" key="3">
    <source>
        <dbReference type="Proteomes" id="UP000026249"/>
    </source>
</evidence>
<comment type="caution">
    <text evidence="2">The sequence shown here is derived from an EMBL/GenBank/DDBJ whole genome shotgun (WGS) entry which is preliminary data.</text>
</comment>
<keyword evidence="3" id="KW-1185">Reference proteome</keyword>
<dbReference type="EMBL" id="JFKE01000004">
    <property type="protein sequence ID" value="KAJ55608.1"/>
    <property type="molecule type" value="Genomic_DNA"/>
</dbReference>
<evidence type="ECO:0000256" key="1">
    <source>
        <dbReference type="SAM" id="MobiDB-lite"/>
    </source>
</evidence>
<reference evidence="2 3" key="1">
    <citation type="submission" date="2014-03" db="EMBL/GenBank/DDBJ databases">
        <title>Draft Genome Sequence of Actibacterium mucosum KCTC 23349, a Marine Alphaproteobacterium with Complex Ionic Requirements Isolated from Mediterranean Seawater at Malvarrosa Beach, Valencia, Spain.</title>
        <authorList>
            <person name="Arahal D.R."/>
            <person name="Shao Z."/>
            <person name="Lai Q."/>
            <person name="Pujalte M.J."/>
        </authorList>
    </citation>
    <scope>NUCLEOTIDE SEQUENCE [LARGE SCALE GENOMIC DNA]</scope>
    <source>
        <strain evidence="2 3">KCTC 23349</strain>
    </source>
</reference>